<organism evidence="1 2">
    <name type="scientific">Pseudomonas syringae pv. maculicola</name>
    <dbReference type="NCBI Taxonomy" id="59511"/>
    <lineage>
        <taxon>Bacteria</taxon>
        <taxon>Pseudomonadati</taxon>
        <taxon>Pseudomonadota</taxon>
        <taxon>Gammaproteobacteria</taxon>
        <taxon>Pseudomonadales</taxon>
        <taxon>Pseudomonadaceae</taxon>
        <taxon>Pseudomonas</taxon>
    </lineage>
</organism>
<reference evidence="1 2" key="1">
    <citation type="submission" date="2018-08" db="EMBL/GenBank/DDBJ databases">
        <title>Recombination of ecologically and evolutionarily significant loci maintains genetic cohesion in the Pseudomonas syringae species complex.</title>
        <authorList>
            <person name="Dillon M."/>
            <person name="Thakur S."/>
            <person name="Almeida R.N.D."/>
            <person name="Weir B.S."/>
            <person name="Guttman D.S."/>
        </authorList>
    </citation>
    <scope>NUCLEOTIDE SEQUENCE [LARGE SCALE GENOMIC DNA]</scope>
    <source>
        <strain evidence="1 2">88_10</strain>
    </source>
</reference>
<evidence type="ECO:0000313" key="2">
    <source>
        <dbReference type="Proteomes" id="UP000282378"/>
    </source>
</evidence>
<dbReference type="Proteomes" id="UP000282378">
    <property type="component" value="Unassembled WGS sequence"/>
</dbReference>
<sequence length="32" mass="3402">MPAGVMKRTNLTVCAANDSDRVIANLQGQILT</sequence>
<protein>
    <submittedName>
        <fullName evidence="1">Uncharacterized protein</fullName>
    </submittedName>
</protein>
<evidence type="ECO:0000313" key="1">
    <source>
        <dbReference type="EMBL" id="RML93573.1"/>
    </source>
</evidence>
<dbReference type="AlphaFoldDB" id="A0A3M2ZZ78"/>
<name>A0A3M2ZZ78_PSEYM</name>
<accession>A0A3M2ZZ78</accession>
<gene>
    <name evidence="1" type="ORF">APX70_200538</name>
</gene>
<dbReference type="EMBL" id="RBNL01001072">
    <property type="protein sequence ID" value="RML93573.1"/>
    <property type="molecule type" value="Genomic_DNA"/>
</dbReference>
<proteinExistence type="predicted"/>
<comment type="caution">
    <text evidence="1">The sequence shown here is derived from an EMBL/GenBank/DDBJ whole genome shotgun (WGS) entry which is preliminary data.</text>
</comment>